<proteinExistence type="predicted"/>
<evidence type="ECO:0000256" key="2">
    <source>
        <dbReference type="SAM" id="MobiDB-lite"/>
    </source>
</evidence>
<evidence type="ECO:0000313" key="3">
    <source>
        <dbReference type="EMBL" id="ODJ88485.1"/>
    </source>
</evidence>
<feature type="coiled-coil region" evidence="1">
    <location>
        <begin position="59"/>
        <end position="93"/>
    </location>
</feature>
<name>A0A7Z0VMR8_9GAMM</name>
<accession>A0A7Z0VMR8</accession>
<evidence type="ECO:0000313" key="4">
    <source>
        <dbReference type="Proteomes" id="UP000094769"/>
    </source>
</evidence>
<evidence type="ECO:0000256" key="1">
    <source>
        <dbReference type="SAM" id="Coils"/>
    </source>
</evidence>
<dbReference type="EMBL" id="MARB01000005">
    <property type="protein sequence ID" value="ODJ88485.1"/>
    <property type="molecule type" value="Genomic_DNA"/>
</dbReference>
<feature type="region of interest" description="Disordered" evidence="2">
    <location>
        <begin position="123"/>
        <end position="184"/>
    </location>
</feature>
<gene>
    <name evidence="3" type="ORF">CODIS_10310</name>
</gene>
<feature type="compositionally biased region" description="Pro residues" evidence="2">
    <location>
        <begin position="132"/>
        <end position="151"/>
    </location>
</feature>
<keyword evidence="4" id="KW-1185">Reference proteome</keyword>
<organism evidence="3 4">
    <name type="scientific">Candidatus Thiodiazotropha endolucinida</name>
    <dbReference type="NCBI Taxonomy" id="1655433"/>
    <lineage>
        <taxon>Bacteria</taxon>
        <taxon>Pseudomonadati</taxon>
        <taxon>Pseudomonadota</taxon>
        <taxon>Gammaproteobacteria</taxon>
        <taxon>Chromatiales</taxon>
        <taxon>Sedimenticolaceae</taxon>
        <taxon>Candidatus Thiodiazotropha</taxon>
    </lineage>
</organism>
<dbReference type="Proteomes" id="UP000094769">
    <property type="component" value="Unassembled WGS sequence"/>
</dbReference>
<comment type="caution">
    <text evidence="3">The sequence shown here is derived from an EMBL/GenBank/DDBJ whole genome shotgun (WGS) entry which is preliminary data.</text>
</comment>
<keyword evidence="1" id="KW-0175">Coiled coil</keyword>
<dbReference type="AlphaFoldDB" id="A0A7Z0VMR8"/>
<reference evidence="3 4" key="1">
    <citation type="submission" date="2016-06" db="EMBL/GenBank/DDBJ databases">
        <title>Genome sequence of endosymbiont of Candidatus Endolucinida thiodiazotropha.</title>
        <authorList>
            <person name="Poehlein A."/>
            <person name="Koenig S."/>
            <person name="Heiden S.E."/>
            <person name="Thuermer A."/>
            <person name="Voget S."/>
            <person name="Daniel R."/>
            <person name="Markert S."/>
            <person name="Gros O."/>
            <person name="Schweder T."/>
        </authorList>
    </citation>
    <scope>NUCLEOTIDE SEQUENCE [LARGE SCALE GENOMIC DNA]</scope>
    <source>
        <strain evidence="3 4">COS</strain>
    </source>
</reference>
<protein>
    <submittedName>
        <fullName evidence="3">Uncharacterized protein</fullName>
    </submittedName>
</protein>
<sequence>MSGRFANLFDWDGMMTDPNRRAMLGMGMSLLGDSGYSRVPVTLSQALGRGFLQGLDQHGQAEQAQLAAEARRVEQAEAEARRAEAQFKQDLMRERLGFEQNKFSHQQAKDRDAAAQRARLLGLLGPRGSAGPPGPSAPSGIAPPGPSAPPDHNPDLTGGTGSPGEPVPGPAGPGDPGGQQGFPLTPREAMALKAAGLPDFTDDVADHQRQQLAQQKFAYQQKKDDKDFHYKINEKRIDDLRSAHDQLRDAPERYHRLEEAEALLDQGIFSGSLFDRVVHSFNKNIPMDVQGLARTEAYVALMGHEVLAIIKGFGSGTAISDKDREYAQAIAGGELALNEASLKKIIGIAKKGIRNSLQHWNEDLPNRQRGLEAYFPESMNFEVPGQAEPAKPVDQWADEELLEYLGW</sequence>